<accession>A0A2A2ADU5</accession>
<dbReference type="EMBL" id="NSJF01000001">
    <property type="protein sequence ID" value="PAT35904.1"/>
    <property type="molecule type" value="Genomic_DNA"/>
</dbReference>
<dbReference type="AlphaFoldDB" id="A0A2A2ADU5"/>
<evidence type="ECO:0000256" key="1">
    <source>
        <dbReference type="SAM" id="MobiDB-lite"/>
    </source>
</evidence>
<feature type="region of interest" description="Disordered" evidence="1">
    <location>
        <begin position="1"/>
        <end position="23"/>
    </location>
</feature>
<name>A0A2A2ADU5_9BURK</name>
<organism evidence="2 3">
    <name type="scientific">Vandammella animalimorsus</name>
    <dbReference type="NCBI Taxonomy" id="2029117"/>
    <lineage>
        <taxon>Bacteria</taxon>
        <taxon>Pseudomonadati</taxon>
        <taxon>Pseudomonadota</taxon>
        <taxon>Betaproteobacteria</taxon>
        <taxon>Burkholderiales</taxon>
        <taxon>Comamonadaceae</taxon>
        <taxon>Vandammella</taxon>
    </lineage>
</organism>
<gene>
    <name evidence="2" type="ORF">CK620_01180</name>
</gene>
<protein>
    <submittedName>
        <fullName evidence="2">Uncharacterized protein</fullName>
    </submittedName>
</protein>
<evidence type="ECO:0000313" key="3">
    <source>
        <dbReference type="Proteomes" id="UP000217999"/>
    </source>
</evidence>
<proteinExistence type="predicted"/>
<dbReference type="Proteomes" id="UP000217999">
    <property type="component" value="Unassembled WGS sequence"/>
</dbReference>
<comment type="caution">
    <text evidence="2">The sequence shown here is derived from an EMBL/GenBank/DDBJ whole genome shotgun (WGS) entry which is preliminary data.</text>
</comment>
<evidence type="ECO:0000313" key="2">
    <source>
        <dbReference type="EMBL" id="PAT35904.1"/>
    </source>
</evidence>
<sequence>MADDEGKSPNAKTRQRARRGRVGERWRWKQAKRISPGRELLRHAHQIAACCVLRAACCVLRAACCVLRAACCVLRAAAVSSQVFMGLQL</sequence>
<reference evidence="2 3" key="1">
    <citation type="submission" date="2017-08" db="EMBL/GenBank/DDBJ databases">
        <title>WGS of Clinical strains of the CDC Group NO-1 linked to zoonotic infections in humans.</title>
        <authorList>
            <person name="Bernier A.-M."/>
            <person name="Bernard K."/>
        </authorList>
    </citation>
    <scope>NUCLEOTIDE SEQUENCE [LARGE SCALE GENOMIC DNA]</scope>
    <source>
        <strain evidence="2 3">NML03-0146</strain>
    </source>
</reference>